<dbReference type="RefSeq" id="WP_386803045.1">
    <property type="nucleotide sequence ID" value="NZ_JBHTMU010000014.1"/>
</dbReference>
<protein>
    <recommendedName>
        <fullName evidence="4">O-Antigen ligase</fullName>
    </recommendedName>
</protein>
<evidence type="ECO:0008006" key="4">
    <source>
        <dbReference type="Google" id="ProtNLM"/>
    </source>
</evidence>
<name>A0ABW3ZIX4_9RHOB</name>
<organism evidence="2 3">
    <name type="scientific">Litorisediminicola beolgyonensis</name>
    <dbReference type="NCBI Taxonomy" id="1173614"/>
    <lineage>
        <taxon>Bacteria</taxon>
        <taxon>Pseudomonadati</taxon>
        <taxon>Pseudomonadota</taxon>
        <taxon>Alphaproteobacteria</taxon>
        <taxon>Rhodobacterales</taxon>
        <taxon>Paracoccaceae</taxon>
        <taxon>Litorisediminicola</taxon>
    </lineage>
</organism>
<keyword evidence="1" id="KW-0472">Membrane</keyword>
<feature type="transmembrane region" description="Helical" evidence="1">
    <location>
        <begin position="123"/>
        <end position="141"/>
    </location>
</feature>
<proteinExistence type="predicted"/>
<evidence type="ECO:0000313" key="2">
    <source>
        <dbReference type="EMBL" id="MFD1342722.1"/>
    </source>
</evidence>
<feature type="transmembrane region" description="Helical" evidence="1">
    <location>
        <begin position="237"/>
        <end position="270"/>
    </location>
</feature>
<feature type="transmembrane region" description="Helical" evidence="1">
    <location>
        <begin position="85"/>
        <end position="103"/>
    </location>
</feature>
<keyword evidence="1" id="KW-1133">Transmembrane helix</keyword>
<comment type="caution">
    <text evidence="2">The sequence shown here is derived from an EMBL/GenBank/DDBJ whole genome shotgun (WGS) entry which is preliminary data.</text>
</comment>
<evidence type="ECO:0000313" key="3">
    <source>
        <dbReference type="Proteomes" id="UP001597135"/>
    </source>
</evidence>
<gene>
    <name evidence="2" type="ORF">ACFQ4E_09855</name>
</gene>
<feature type="transmembrane region" description="Helical" evidence="1">
    <location>
        <begin position="204"/>
        <end position="225"/>
    </location>
</feature>
<feature type="transmembrane region" description="Helical" evidence="1">
    <location>
        <begin position="364"/>
        <end position="392"/>
    </location>
</feature>
<dbReference type="EMBL" id="JBHTMU010000014">
    <property type="protein sequence ID" value="MFD1342722.1"/>
    <property type="molecule type" value="Genomic_DNA"/>
</dbReference>
<keyword evidence="1" id="KW-0812">Transmembrane</keyword>
<keyword evidence="3" id="KW-1185">Reference proteome</keyword>
<dbReference type="PANTHER" id="PTHR37422">
    <property type="entry name" value="TEICHURONIC ACID BIOSYNTHESIS PROTEIN TUAE"/>
    <property type="match status" value="1"/>
</dbReference>
<dbReference type="InterPro" id="IPR051533">
    <property type="entry name" value="WaaL-like"/>
</dbReference>
<sequence>MPNAIAFLMLALWPVVTVVLFRRLSVQHAFLAAMLGGYLLLPEPPAAFDLPLFPPLTKHVIPSLSCIGAMMALGQLQTLIPRSTAARVLLAIYAVTPVFTVITNTEPVFWGRIGLPGLGLKDAIALPLQHLMHILPFLLAAQVLHTSKDLRDTFIALVIAGLAYSVLMLIEVRLSPQLNMWVYGYYQHSFAQTIRFGGFRPMVFLYHGLWVAFFCFAALIAAVGLWKHDREGDRRKWFLAAAYLAVVLVLAKSLGALLFAMVVVPAVVLLGARQQMLLALVIASVSVAYPALKSIDLIPERVIVERVAQIDEDRSRSISFRFANENVLRDRAMEKPLFGWGSWGRNQILDPRSGESVTISDGEWVIVLGTFGFLGFVAQFGLLLLPLITLWWQFRTRDPGAVSPLSATMALFLAVNMFDLLPNATLTVVTWIVAGMLLSYCDRVRSKAPLSTATDPLTWKPVI</sequence>
<feature type="transmembrane region" description="Helical" evidence="1">
    <location>
        <begin position="412"/>
        <end position="438"/>
    </location>
</feature>
<feature type="transmembrane region" description="Helical" evidence="1">
    <location>
        <begin position="276"/>
        <end position="292"/>
    </location>
</feature>
<feature type="transmembrane region" description="Helical" evidence="1">
    <location>
        <begin position="153"/>
        <end position="170"/>
    </location>
</feature>
<evidence type="ECO:0000256" key="1">
    <source>
        <dbReference type="SAM" id="Phobius"/>
    </source>
</evidence>
<dbReference type="Proteomes" id="UP001597135">
    <property type="component" value="Unassembled WGS sequence"/>
</dbReference>
<dbReference type="PANTHER" id="PTHR37422:SF13">
    <property type="entry name" value="LIPOPOLYSACCHARIDE BIOSYNTHESIS PROTEIN PA4999-RELATED"/>
    <property type="match status" value="1"/>
</dbReference>
<accession>A0ABW3ZIX4</accession>
<reference evidence="3" key="1">
    <citation type="journal article" date="2019" name="Int. J. Syst. Evol. Microbiol.">
        <title>The Global Catalogue of Microorganisms (GCM) 10K type strain sequencing project: providing services to taxonomists for standard genome sequencing and annotation.</title>
        <authorList>
            <consortium name="The Broad Institute Genomics Platform"/>
            <consortium name="The Broad Institute Genome Sequencing Center for Infectious Disease"/>
            <person name="Wu L."/>
            <person name="Ma J."/>
        </authorList>
    </citation>
    <scope>NUCLEOTIDE SEQUENCE [LARGE SCALE GENOMIC DNA]</scope>
    <source>
        <strain evidence="3">CCUG 62953</strain>
    </source>
</reference>